<dbReference type="RefSeq" id="WP_012594747.1">
    <property type="nucleotide sequence ID" value="NC_011726.1"/>
</dbReference>
<feature type="compositionally biased region" description="Polar residues" evidence="2">
    <location>
        <begin position="123"/>
        <end position="184"/>
    </location>
</feature>
<sequence length="394" mass="44005">MKLLLSVIMTLLQINGVIALLLVLFVISMRDKKTEMIMNISQLDHNSEDFRRNLQDADSDYQKQIQQQQQEIESKDQELRQVKTELELVKNSQSIVKTPYNLAKSESSKATKTATSTDHLAGSKSSNAQKEVTRTTTASRQTPKRTSSVMTQGSPKTRSQSTIATNKTNSLSAAQATHTPKSSNWLQSGTLFSVTTQEHKIVNHPSEQNTSRWTMALNQLSSPPSINLSIEDPFSITKSNRMGSKTTQEELINTKLNKLLESTQKTEESPQELSSRLPESKKLVVTTDPSKKETPRDQAIRLANDLSIGLVIAHQKRQIKYGTGTYRQVQTAIRSLRRGTSLTLEQASRRANLESSVLNQVAKWGENRPGSFGENAQISLVDTHEPEEELNEDS</sequence>
<keyword evidence="1" id="KW-0175">Coiled coil</keyword>
<feature type="compositionally biased region" description="Low complexity" evidence="2">
    <location>
        <begin position="103"/>
        <end position="117"/>
    </location>
</feature>
<keyword evidence="3" id="KW-1133">Transmembrane helix</keyword>
<keyword evidence="3" id="KW-0472">Membrane</keyword>
<feature type="compositionally biased region" description="Acidic residues" evidence="2">
    <location>
        <begin position="385"/>
        <end position="394"/>
    </location>
</feature>
<feature type="transmembrane region" description="Helical" evidence="3">
    <location>
        <begin position="6"/>
        <end position="27"/>
    </location>
</feature>
<feature type="region of interest" description="Disordered" evidence="2">
    <location>
        <begin position="366"/>
        <end position="394"/>
    </location>
</feature>
<keyword evidence="5" id="KW-1185">Reference proteome</keyword>
<protein>
    <submittedName>
        <fullName evidence="4">Uncharacterized protein</fullName>
    </submittedName>
</protein>
<dbReference type="HOGENOM" id="CLU_796241_0_0_3"/>
<feature type="region of interest" description="Disordered" evidence="2">
    <location>
        <begin position="261"/>
        <end position="296"/>
    </location>
</feature>
<name>B7K4K9_RIPO1</name>
<dbReference type="AlphaFoldDB" id="B7K4K9"/>
<reference evidence="5" key="1">
    <citation type="journal article" date="2011" name="MBio">
        <title>Novel metabolic attributes of the genus Cyanothece, comprising a group of unicellular nitrogen-fixing Cyanobacteria.</title>
        <authorList>
            <person name="Bandyopadhyay A."/>
            <person name="Elvitigala T."/>
            <person name="Welsh E."/>
            <person name="Stockel J."/>
            <person name="Liberton M."/>
            <person name="Min H."/>
            <person name="Sherman L.A."/>
            <person name="Pakrasi H.B."/>
        </authorList>
    </citation>
    <scope>NUCLEOTIDE SEQUENCE [LARGE SCALE GENOMIC DNA]</scope>
    <source>
        <strain evidence="5">PCC 8801</strain>
    </source>
</reference>
<evidence type="ECO:0000256" key="1">
    <source>
        <dbReference type="SAM" id="Coils"/>
    </source>
</evidence>
<dbReference type="KEGG" id="cyp:PCC8801_1417"/>
<evidence type="ECO:0000256" key="2">
    <source>
        <dbReference type="SAM" id="MobiDB-lite"/>
    </source>
</evidence>
<dbReference type="OrthoDB" id="428376at2"/>
<accession>B7K4K9</accession>
<dbReference type="Proteomes" id="UP000008204">
    <property type="component" value="Chromosome"/>
</dbReference>
<proteinExistence type="predicted"/>
<dbReference type="eggNOG" id="ENOG5030QP2">
    <property type="taxonomic scope" value="Bacteria"/>
</dbReference>
<evidence type="ECO:0000256" key="3">
    <source>
        <dbReference type="SAM" id="Phobius"/>
    </source>
</evidence>
<keyword evidence="3" id="KW-0812">Transmembrane</keyword>
<dbReference type="STRING" id="41431.PCC8801_1417"/>
<feature type="region of interest" description="Disordered" evidence="2">
    <location>
        <begin position="102"/>
        <end position="184"/>
    </location>
</feature>
<organism evidence="4 5">
    <name type="scientific">Rippkaea orientalis (strain PCC 8801 / RF-1)</name>
    <name type="common">Cyanothece sp. (strain PCC 8801)</name>
    <dbReference type="NCBI Taxonomy" id="41431"/>
    <lineage>
        <taxon>Bacteria</taxon>
        <taxon>Bacillati</taxon>
        <taxon>Cyanobacteriota</taxon>
        <taxon>Cyanophyceae</taxon>
        <taxon>Oscillatoriophycideae</taxon>
        <taxon>Chroococcales</taxon>
        <taxon>Aphanothecaceae</taxon>
        <taxon>Rippkaea</taxon>
        <taxon>Rippkaea orientalis</taxon>
    </lineage>
</organism>
<gene>
    <name evidence="4" type="ordered locus">PCC8801_1417</name>
</gene>
<evidence type="ECO:0000313" key="4">
    <source>
        <dbReference type="EMBL" id="ACK65474.1"/>
    </source>
</evidence>
<evidence type="ECO:0000313" key="5">
    <source>
        <dbReference type="Proteomes" id="UP000008204"/>
    </source>
</evidence>
<dbReference type="EMBL" id="CP001287">
    <property type="protein sequence ID" value="ACK65474.1"/>
    <property type="molecule type" value="Genomic_DNA"/>
</dbReference>
<feature type="coiled-coil region" evidence="1">
    <location>
        <begin position="51"/>
        <end position="92"/>
    </location>
</feature>